<gene>
    <name evidence="1" type="ordered locus">MTR_2g048845</name>
</gene>
<proteinExistence type="predicted"/>
<reference evidence="1 3" key="2">
    <citation type="journal article" date="2014" name="BMC Genomics">
        <title>An improved genome release (version Mt4.0) for the model legume Medicago truncatula.</title>
        <authorList>
            <person name="Tang H."/>
            <person name="Krishnakumar V."/>
            <person name="Bidwell S."/>
            <person name="Rosen B."/>
            <person name="Chan A."/>
            <person name="Zhou S."/>
            <person name="Gentzbittel L."/>
            <person name="Childs K.L."/>
            <person name="Yandell M."/>
            <person name="Gundlach H."/>
            <person name="Mayer K.F."/>
            <person name="Schwartz D.C."/>
            <person name="Town C.D."/>
        </authorList>
    </citation>
    <scope>GENOME REANNOTATION</scope>
    <source>
        <strain evidence="1">A17</strain>
        <strain evidence="2 3">cv. Jemalong A17</strain>
    </source>
</reference>
<dbReference type="EMBL" id="CM001218">
    <property type="protein sequence ID" value="KEH37826.1"/>
    <property type="molecule type" value="Genomic_DNA"/>
</dbReference>
<dbReference type="HOGENOM" id="CLU_2064953_0_0_1"/>
<evidence type="ECO:0000313" key="2">
    <source>
        <dbReference type="EnsemblPlants" id="KEH37826"/>
    </source>
</evidence>
<dbReference type="AlphaFoldDB" id="A0A072V877"/>
<reference evidence="1 3" key="1">
    <citation type="journal article" date="2011" name="Nature">
        <title>The Medicago genome provides insight into the evolution of rhizobial symbioses.</title>
        <authorList>
            <person name="Young N.D."/>
            <person name="Debelle F."/>
            <person name="Oldroyd G.E."/>
            <person name="Geurts R."/>
            <person name="Cannon S.B."/>
            <person name="Udvardi M.K."/>
            <person name="Benedito V.A."/>
            <person name="Mayer K.F."/>
            <person name="Gouzy J."/>
            <person name="Schoof H."/>
            <person name="Van de Peer Y."/>
            <person name="Proost S."/>
            <person name="Cook D.R."/>
            <person name="Meyers B.C."/>
            <person name="Spannagl M."/>
            <person name="Cheung F."/>
            <person name="De Mita S."/>
            <person name="Krishnakumar V."/>
            <person name="Gundlach H."/>
            <person name="Zhou S."/>
            <person name="Mudge J."/>
            <person name="Bharti A.K."/>
            <person name="Murray J.D."/>
            <person name="Naoumkina M.A."/>
            <person name="Rosen B."/>
            <person name="Silverstein K.A."/>
            <person name="Tang H."/>
            <person name="Rombauts S."/>
            <person name="Zhao P.X."/>
            <person name="Zhou P."/>
            <person name="Barbe V."/>
            <person name="Bardou P."/>
            <person name="Bechner M."/>
            <person name="Bellec A."/>
            <person name="Berger A."/>
            <person name="Berges H."/>
            <person name="Bidwell S."/>
            <person name="Bisseling T."/>
            <person name="Choisne N."/>
            <person name="Couloux A."/>
            <person name="Denny R."/>
            <person name="Deshpande S."/>
            <person name="Dai X."/>
            <person name="Doyle J.J."/>
            <person name="Dudez A.M."/>
            <person name="Farmer A.D."/>
            <person name="Fouteau S."/>
            <person name="Franken C."/>
            <person name="Gibelin C."/>
            <person name="Gish J."/>
            <person name="Goldstein S."/>
            <person name="Gonzalez A.J."/>
            <person name="Green P.J."/>
            <person name="Hallab A."/>
            <person name="Hartog M."/>
            <person name="Hua A."/>
            <person name="Humphray S.J."/>
            <person name="Jeong D.H."/>
            <person name="Jing Y."/>
            <person name="Jocker A."/>
            <person name="Kenton S.M."/>
            <person name="Kim D.J."/>
            <person name="Klee K."/>
            <person name="Lai H."/>
            <person name="Lang C."/>
            <person name="Lin S."/>
            <person name="Macmil S.L."/>
            <person name="Magdelenat G."/>
            <person name="Matthews L."/>
            <person name="McCorrison J."/>
            <person name="Monaghan E.L."/>
            <person name="Mun J.H."/>
            <person name="Najar F.Z."/>
            <person name="Nicholson C."/>
            <person name="Noirot C."/>
            <person name="O'Bleness M."/>
            <person name="Paule C.R."/>
            <person name="Poulain J."/>
            <person name="Prion F."/>
            <person name="Qin B."/>
            <person name="Qu C."/>
            <person name="Retzel E.F."/>
            <person name="Riddle C."/>
            <person name="Sallet E."/>
            <person name="Samain S."/>
            <person name="Samson N."/>
            <person name="Sanders I."/>
            <person name="Saurat O."/>
            <person name="Scarpelli C."/>
            <person name="Schiex T."/>
            <person name="Segurens B."/>
            <person name="Severin A.J."/>
            <person name="Sherrier D.J."/>
            <person name="Shi R."/>
            <person name="Sims S."/>
            <person name="Singer S.R."/>
            <person name="Sinharoy S."/>
            <person name="Sterck L."/>
            <person name="Viollet A."/>
            <person name="Wang B.B."/>
            <person name="Wang K."/>
            <person name="Wang M."/>
            <person name="Wang X."/>
            <person name="Warfsmann J."/>
            <person name="Weissenbach J."/>
            <person name="White D.D."/>
            <person name="White J.D."/>
            <person name="Wiley G.B."/>
            <person name="Wincker P."/>
            <person name="Xing Y."/>
            <person name="Yang L."/>
            <person name="Yao Z."/>
            <person name="Ying F."/>
            <person name="Zhai J."/>
            <person name="Zhou L."/>
            <person name="Zuber A."/>
            <person name="Denarie J."/>
            <person name="Dixon R.A."/>
            <person name="May G.D."/>
            <person name="Schwartz D.C."/>
            <person name="Rogers J."/>
            <person name="Quetier F."/>
            <person name="Town C.D."/>
            <person name="Roe B.A."/>
        </authorList>
    </citation>
    <scope>NUCLEOTIDE SEQUENCE [LARGE SCALE GENOMIC DNA]</scope>
    <source>
        <strain evidence="1">A17</strain>
        <strain evidence="2 3">cv. Jemalong A17</strain>
    </source>
</reference>
<reference evidence="2" key="3">
    <citation type="submission" date="2015-04" db="UniProtKB">
        <authorList>
            <consortium name="EnsemblPlants"/>
        </authorList>
    </citation>
    <scope>IDENTIFICATION</scope>
    <source>
        <strain evidence="2">cv. Jemalong A17</strain>
    </source>
</reference>
<keyword evidence="3" id="KW-1185">Reference proteome</keyword>
<name>A0A072V877_MEDTR</name>
<organism evidence="1 3">
    <name type="scientific">Medicago truncatula</name>
    <name type="common">Barrel medic</name>
    <name type="synonym">Medicago tribuloides</name>
    <dbReference type="NCBI Taxonomy" id="3880"/>
    <lineage>
        <taxon>Eukaryota</taxon>
        <taxon>Viridiplantae</taxon>
        <taxon>Streptophyta</taxon>
        <taxon>Embryophyta</taxon>
        <taxon>Tracheophyta</taxon>
        <taxon>Spermatophyta</taxon>
        <taxon>Magnoliopsida</taxon>
        <taxon>eudicotyledons</taxon>
        <taxon>Gunneridae</taxon>
        <taxon>Pentapetalae</taxon>
        <taxon>rosids</taxon>
        <taxon>fabids</taxon>
        <taxon>Fabales</taxon>
        <taxon>Fabaceae</taxon>
        <taxon>Papilionoideae</taxon>
        <taxon>50 kb inversion clade</taxon>
        <taxon>NPAAA clade</taxon>
        <taxon>Hologalegina</taxon>
        <taxon>IRL clade</taxon>
        <taxon>Trifolieae</taxon>
        <taxon>Medicago</taxon>
    </lineage>
</organism>
<evidence type="ECO:0000313" key="1">
    <source>
        <dbReference type="EMBL" id="KEH37826.1"/>
    </source>
</evidence>
<dbReference type="EnsemblPlants" id="KEH37826">
    <property type="protein sequence ID" value="KEH37826"/>
    <property type="gene ID" value="MTR_2g048845"/>
</dbReference>
<accession>A0A072V877</accession>
<evidence type="ECO:0000313" key="3">
    <source>
        <dbReference type="Proteomes" id="UP000002051"/>
    </source>
</evidence>
<sequence length="119" mass="14033">MSLQETLKLARNYTEELSFLASDIAYRGKFPRRWISIFFIEVGCTIEKDREKGHLKLNLRKEFVNLLLSPCRKIFLEVREGLDVRVLNARDYYLWRHHGEQEPDEFDVNMQASSSGAHT</sequence>
<protein>
    <submittedName>
        <fullName evidence="1 2">Uncharacterized protein</fullName>
    </submittedName>
</protein>
<dbReference type="Proteomes" id="UP000002051">
    <property type="component" value="Chromosome 2"/>
</dbReference>